<evidence type="ECO:0000313" key="2">
    <source>
        <dbReference type="Proteomes" id="UP000663838"/>
    </source>
</evidence>
<accession>A0A820T3I7</accession>
<sequence length="529" mass="61495">MASYNLVILCCNRIYELFVNPNLSKSEIVERIGSHFDLSQNSFYVQIYDERFLDYIDFDEEYAEELQQRLPRTHTTTLNAIVTCWYRNGSEKPSVQSDDRLLATNETDIDIFGISPSENPLPIDRNSELDLPLPDNSLLSNIIETTLFETSGTTSRVIFTRDVAPYQRQYYQSDFCYKGKKIRTEKNYYISRVQAVKGCLDAKYASVLPEIKIPLSYLQYNQLKLFVSIVTEERKEDKVTWRLHTRKGFLAAGAETNTPHMNPIRVNIQKSELTEDGIFRLKLRMFQICQKHRAEDGAIFHVLPLCTVQDLHPAHHVPNTPRLICVMANENEDIQWETLGLSDFIRPRRIHTDHNHTTILLENNDHNHPASAVNNEVRLFQDKLRSRAVTTTESTQHIMDNCLNNVSDQMVARLPNLKYIKRNIQRQRQKKKDLPQIIHDKNFTMVPISLIMKIRNDTFLQFDSGPRDHRLIIFSSPEKLKILKETEEILIDGTFKVTPVIFTQLYTIPGVYQNCVFPLVFALLSDKQQ</sequence>
<comment type="caution">
    <text evidence="1">The sequence shown here is derived from an EMBL/GenBank/DDBJ whole genome shotgun (WGS) entry which is preliminary data.</text>
</comment>
<protein>
    <submittedName>
        <fullName evidence="1">Uncharacterized protein</fullName>
    </submittedName>
</protein>
<proteinExistence type="predicted"/>
<dbReference type="EMBL" id="CAJOBS010000017">
    <property type="protein sequence ID" value="CAF4468615.1"/>
    <property type="molecule type" value="Genomic_DNA"/>
</dbReference>
<reference evidence="1" key="1">
    <citation type="submission" date="2021-02" db="EMBL/GenBank/DDBJ databases">
        <authorList>
            <person name="Nowell W R."/>
        </authorList>
    </citation>
    <scope>NUCLEOTIDE SEQUENCE</scope>
</reference>
<name>A0A820T3I7_9BILA</name>
<gene>
    <name evidence="1" type="ORF">TOA249_LOCUS751</name>
</gene>
<evidence type="ECO:0000313" key="1">
    <source>
        <dbReference type="EMBL" id="CAF4468615.1"/>
    </source>
</evidence>
<dbReference type="Proteomes" id="UP000663838">
    <property type="component" value="Unassembled WGS sequence"/>
</dbReference>
<organism evidence="1 2">
    <name type="scientific">Rotaria socialis</name>
    <dbReference type="NCBI Taxonomy" id="392032"/>
    <lineage>
        <taxon>Eukaryota</taxon>
        <taxon>Metazoa</taxon>
        <taxon>Spiralia</taxon>
        <taxon>Gnathifera</taxon>
        <taxon>Rotifera</taxon>
        <taxon>Eurotatoria</taxon>
        <taxon>Bdelloidea</taxon>
        <taxon>Philodinida</taxon>
        <taxon>Philodinidae</taxon>
        <taxon>Rotaria</taxon>
    </lineage>
</organism>
<dbReference type="AlphaFoldDB" id="A0A820T3I7"/>